<accession>J5KE33</accession>
<dbReference type="PANTHER" id="PTHR39585:SF1">
    <property type="entry name" value="FAD ASSEMBLY FACTOR SDHE"/>
    <property type="match status" value="1"/>
</dbReference>
<dbReference type="EMBL" id="JH611156">
    <property type="protein sequence ID" value="EJP71796.1"/>
    <property type="molecule type" value="Genomic_DNA"/>
</dbReference>
<dbReference type="GO" id="GO:0005737">
    <property type="term" value="C:cytoplasm"/>
    <property type="evidence" value="ECO:0007669"/>
    <property type="project" value="UniProtKB-SubCell"/>
</dbReference>
<dbReference type="GO" id="GO:0006105">
    <property type="term" value="P:succinate metabolic process"/>
    <property type="evidence" value="ECO:0007669"/>
    <property type="project" value="TreeGrafter"/>
</dbReference>
<keyword evidence="4" id="KW-0963">Cytoplasm</keyword>
<evidence type="ECO:0000256" key="2">
    <source>
        <dbReference type="ARBA" id="ARBA00008571"/>
    </source>
</evidence>
<reference evidence="6 7" key="1">
    <citation type="journal article" date="2012" name="ISME J.">
        <title>Genomic insights to SAR86, an abundant and uncultivated marine bacterial lineage.</title>
        <authorList>
            <person name="Dupont C.L."/>
            <person name="Rusch D.B."/>
            <person name="Yooseph S."/>
            <person name="Lombardo M.J."/>
            <person name="Richter R.A."/>
            <person name="Valas R."/>
            <person name="Novotny M."/>
            <person name="Yee-Greenbaum J."/>
            <person name="Selengut J.D."/>
            <person name="Haft D.H."/>
            <person name="Halpern A.L."/>
            <person name="Lasken R.S."/>
            <person name="Nealson K."/>
            <person name="Friedman R."/>
            <person name="Venter J.C."/>
        </authorList>
    </citation>
    <scope>NUCLEOTIDE SEQUENCE [LARGE SCALE GENOMIC DNA]</scope>
</reference>
<name>J5KE33_9GAMM</name>
<evidence type="ECO:0000256" key="5">
    <source>
        <dbReference type="ARBA" id="ARBA00023186"/>
    </source>
</evidence>
<dbReference type="Gene3D" id="1.10.150.250">
    <property type="entry name" value="Flavinator of succinate dehydrogenase"/>
    <property type="match status" value="1"/>
</dbReference>
<protein>
    <recommendedName>
        <fullName evidence="3">FAD assembly factor SdhE</fullName>
    </recommendedName>
</protein>
<dbReference type="Proteomes" id="UP000010305">
    <property type="component" value="Unassembled WGS sequence"/>
</dbReference>
<dbReference type="SUPFAM" id="SSF109910">
    <property type="entry name" value="YgfY-like"/>
    <property type="match status" value="1"/>
</dbReference>
<evidence type="ECO:0000256" key="1">
    <source>
        <dbReference type="ARBA" id="ARBA00004496"/>
    </source>
</evidence>
<gene>
    <name evidence="6" type="ORF">NT01SARS_0274</name>
</gene>
<organism evidence="6 7">
    <name type="scientific">SAR86 cluster bacterium SAR86A</name>
    <dbReference type="NCBI Taxonomy" id="1123866"/>
    <lineage>
        <taxon>Bacteria</taxon>
        <taxon>Pseudomonadati</taxon>
        <taxon>Pseudomonadota</taxon>
        <taxon>Gammaproteobacteria</taxon>
        <taxon>SAR86 cluster</taxon>
    </lineage>
</organism>
<dbReference type="AlphaFoldDB" id="J5KE33"/>
<comment type="similarity">
    <text evidence="2">Belongs to the SdhE FAD assembly factor family.</text>
</comment>
<sequence>MNEEINRIRWKCRRGMREIDLLLREFSITKLETLNEDELSIFSDILNYDDQKLYDFIFKKDNLGNKFHEDFIENHLKKFTHQGNF</sequence>
<keyword evidence="5" id="KW-0143">Chaperone</keyword>
<evidence type="ECO:0000313" key="6">
    <source>
        <dbReference type="EMBL" id="EJP71796.1"/>
    </source>
</evidence>
<evidence type="ECO:0000256" key="4">
    <source>
        <dbReference type="ARBA" id="ARBA00022490"/>
    </source>
</evidence>
<dbReference type="PANTHER" id="PTHR39585">
    <property type="entry name" value="FAD ASSEMBLY FACTOR SDHE"/>
    <property type="match status" value="1"/>
</dbReference>
<dbReference type="InterPro" id="IPR036714">
    <property type="entry name" value="SDH_sf"/>
</dbReference>
<comment type="subcellular location">
    <subcellularLocation>
        <location evidence="1">Cytoplasm</location>
    </subcellularLocation>
</comment>
<dbReference type="Pfam" id="PF03937">
    <property type="entry name" value="Sdh5"/>
    <property type="match status" value="1"/>
</dbReference>
<evidence type="ECO:0000256" key="3">
    <source>
        <dbReference type="ARBA" id="ARBA00019418"/>
    </source>
</evidence>
<dbReference type="InterPro" id="IPR050531">
    <property type="entry name" value="SdhE_FAD_assembly_factor"/>
</dbReference>
<dbReference type="STRING" id="1123866.NT01SARS_0274"/>
<proteinExistence type="inferred from homology"/>
<dbReference type="HOGENOM" id="CLU_103054_2_2_6"/>
<evidence type="ECO:0000313" key="7">
    <source>
        <dbReference type="Proteomes" id="UP000010305"/>
    </source>
</evidence>
<dbReference type="InterPro" id="IPR005631">
    <property type="entry name" value="SDH"/>
</dbReference>